<dbReference type="RefSeq" id="WP_013661055.1">
    <property type="nucleotide sequence ID" value="NC_015276.1"/>
</dbReference>
<dbReference type="eggNOG" id="COG4977">
    <property type="taxonomic scope" value="Bacteria"/>
</dbReference>
<gene>
    <name evidence="4" type="ordered locus">Marme_1899</name>
</gene>
<dbReference type="SMART" id="SM00342">
    <property type="entry name" value="HTH_ARAC"/>
    <property type="match status" value="1"/>
</dbReference>
<dbReference type="GO" id="GO:0003700">
    <property type="term" value="F:DNA-binding transcription factor activity"/>
    <property type="evidence" value="ECO:0007669"/>
    <property type="project" value="InterPro"/>
</dbReference>
<dbReference type="PATRIC" id="fig|717774.3.peg.1958"/>
<dbReference type="AlphaFoldDB" id="F2K272"/>
<evidence type="ECO:0000313" key="5">
    <source>
        <dbReference type="Proteomes" id="UP000001062"/>
    </source>
</evidence>
<dbReference type="GO" id="GO:0043565">
    <property type="term" value="F:sequence-specific DNA binding"/>
    <property type="evidence" value="ECO:0007669"/>
    <property type="project" value="InterPro"/>
</dbReference>
<dbReference type="EMBL" id="CP002583">
    <property type="protein sequence ID" value="ADZ91150.1"/>
    <property type="molecule type" value="Genomic_DNA"/>
</dbReference>
<keyword evidence="2" id="KW-0804">Transcription</keyword>
<evidence type="ECO:0000256" key="1">
    <source>
        <dbReference type="ARBA" id="ARBA00023015"/>
    </source>
</evidence>
<dbReference type="Gene3D" id="3.40.50.880">
    <property type="match status" value="1"/>
</dbReference>
<reference evidence="4 5" key="1">
    <citation type="journal article" date="2012" name="Stand. Genomic Sci.">
        <title>Complete genome sequence of the melanogenic marine bacterium Marinomonas mediterranea type strain (MMB-1(T)).</title>
        <authorList>
            <person name="Lucas-Elio P."/>
            <person name="Goodwin L."/>
            <person name="Woyke T."/>
            <person name="Pitluck S."/>
            <person name="Nolan M."/>
            <person name="Kyrpides N.C."/>
            <person name="Detter J.C."/>
            <person name="Copeland A."/>
            <person name="Teshima H."/>
            <person name="Bruce D."/>
            <person name="Detter C."/>
            <person name="Tapia R."/>
            <person name="Han S."/>
            <person name="Land M.L."/>
            <person name="Ivanova N."/>
            <person name="Mikhailova N."/>
            <person name="Johnston A.W."/>
            <person name="Sanchez-Amat A."/>
        </authorList>
    </citation>
    <scope>NUCLEOTIDE SEQUENCE [LARGE SCALE GENOMIC DNA]</scope>
    <source>
        <strain evidence="5">ATCC 700492 / JCM 21426 / NBRC 103028 / MMB-1</strain>
    </source>
</reference>
<dbReference type="KEGG" id="mme:Marme_1899"/>
<keyword evidence="5" id="KW-1185">Reference proteome</keyword>
<dbReference type="InterPro" id="IPR029062">
    <property type="entry name" value="Class_I_gatase-like"/>
</dbReference>
<evidence type="ECO:0000259" key="3">
    <source>
        <dbReference type="PROSITE" id="PS01124"/>
    </source>
</evidence>
<organism evidence="4 5">
    <name type="scientific">Marinomonas mediterranea (strain ATCC 700492 / JCM 21426 / NBRC 103028 / MMB-1)</name>
    <dbReference type="NCBI Taxonomy" id="717774"/>
    <lineage>
        <taxon>Bacteria</taxon>
        <taxon>Pseudomonadati</taxon>
        <taxon>Pseudomonadota</taxon>
        <taxon>Gammaproteobacteria</taxon>
        <taxon>Oceanospirillales</taxon>
        <taxon>Oceanospirillaceae</taxon>
        <taxon>Marinomonas</taxon>
    </lineage>
</organism>
<dbReference type="SUPFAM" id="SSF52317">
    <property type="entry name" value="Class I glutamine amidotransferase-like"/>
    <property type="match status" value="1"/>
</dbReference>
<name>F2K272_MARM1</name>
<dbReference type="SUPFAM" id="SSF46689">
    <property type="entry name" value="Homeodomain-like"/>
    <property type="match status" value="2"/>
</dbReference>
<dbReference type="Gene3D" id="1.10.10.60">
    <property type="entry name" value="Homeodomain-like"/>
    <property type="match status" value="2"/>
</dbReference>
<protein>
    <submittedName>
        <fullName evidence="4">Transcriptional regulator, AraC family</fullName>
    </submittedName>
</protein>
<dbReference type="InterPro" id="IPR009057">
    <property type="entry name" value="Homeodomain-like_sf"/>
</dbReference>
<keyword evidence="1" id="KW-0805">Transcription regulation</keyword>
<dbReference type="OrthoDB" id="9803764at2"/>
<dbReference type="HOGENOM" id="CLU_000445_59_0_6"/>
<dbReference type="Proteomes" id="UP000001062">
    <property type="component" value="Chromosome"/>
</dbReference>
<dbReference type="InterPro" id="IPR052158">
    <property type="entry name" value="INH-QAR"/>
</dbReference>
<dbReference type="PROSITE" id="PS01124">
    <property type="entry name" value="HTH_ARAC_FAMILY_2"/>
    <property type="match status" value="1"/>
</dbReference>
<feature type="domain" description="HTH araC/xylS-type" evidence="3">
    <location>
        <begin position="222"/>
        <end position="320"/>
    </location>
</feature>
<evidence type="ECO:0000313" key="4">
    <source>
        <dbReference type="EMBL" id="ADZ91150.1"/>
    </source>
</evidence>
<dbReference type="Pfam" id="PF12833">
    <property type="entry name" value="HTH_18"/>
    <property type="match status" value="1"/>
</dbReference>
<dbReference type="PANTHER" id="PTHR43130:SF3">
    <property type="entry name" value="HTH-TYPE TRANSCRIPTIONAL REGULATOR RV1931C"/>
    <property type="match status" value="1"/>
</dbReference>
<evidence type="ECO:0000256" key="2">
    <source>
        <dbReference type="ARBA" id="ARBA00023163"/>
    </source>
</evidence>
<dbReference type="InterPro" id="IPR018060">
    <property type="entry name" value="HTH_AraC"/>
</dbReference>
<dbReference type="STRING" id="717774.Marme_1899"/>
<sequence>MTSCEAQINLYFLVLPDSVLLDVAGPAEVFQYAQRLGFANFNLKFIGPVKQVRNSIGLDVRVDPLPSHIEPNSWLLCTGTVGKNVDLTSESITRIGHWFDRLAGQFSKFISICSGAVVFASLGIFSHRLCTTHHAHLDELRETDATSKVLDNRLFVVDGNVYSSAGISAGIDLALHLVQQTCGANCASQVARHMVLFSRRGPNDPSASPWLENRNHIHNSVHQVQDKIQENPTRMWALEELSELVGCSPRHLTRMFKDNTGITTREYIHNLRISLAMQLLQTTRWTIDDIAEHCGFDDPRQFRRLWARRYSQPPSAFRVNRIDQ</sequence>
<proteinExistence type="predicted"/>
<dbReference type="Pfam" id="PF01965">
    <property type="entry name" value="DJ-1_PfpI"/>
    <property type="match status" value="1"/>
</dbReference>
<dbReference type="InterPro" id="IPR002818">
    <property type="entry name" value="DJ-1/PfpI"/>
</dbReference>
<accession>F2K272</accession>
<dbReference type="PANTHER" id="PTHR43130">
    <property type="entry name" value="ARAC-FAMILY TRANSCRIPTIONAL REGULATOR"/>
    <property type="match status" value="1"/>
</dbReference>